<evidence type="ECO:0000256" key="2">
    <source>
        <dbReference type="ARBA" id="ARBA00022478"/>
    </source>
</evidence>
<dbReference type="InterPro" id="IPR007644">
    <property type="entry name" value="RNA_pol_bsu_protrusion"/>
</dbReference>
<evidence type="ECO:0000256" key="4">
    <source>
        <dbReference type="ARBA" id="ARBA00022695"/>
    </source>
</evidence>
<keyword evidence="2 7" id="KW-0240">DNA-directed RNA polymerase</keyword>
<evidence type="ECO:0000313" key="8">
    <source>
        <dbReference type="Proteomes" id="UP000231480"/>
    </source>
</evidence>
<reference evidence="7 8" key="1">
    <citation type="submission" date="2017-09" db="EMBL/GenBank/DDBJ databases">
        <title>Depth-based differentiation of microbial function through sediment-hosted aquifers and enrichment of novel symbionts in the deep terrestrial subsurface.</title>
        <authorList>
            <person name="Probst A.J."/>
            <person name="Ladd B."/>
            <person name="Jarett J.K."/>
            <person name="Geller-Mcgrath D.E."/>
            <person name="Sieber C.M."/>
            <person name="Emerson J.B."/>
            <person name="Anantharaman K."/>
            <person name="Thomas B.C."/>
            <person name="Malmstrom R."/>
            <person name="Stieglmeier M."/>
            <person name="Klingl A."/>
            <person name="Woyke T."/>
            <person name="Ryan C.M."/>
            <person name="Banfield J.F."/>
        </authorList>
    </citation>
    <scope>NUCLEOTIDE SEQUENCE [LARGE SCALE GENOMIC DNA]</scope>
    <source>
        <strain evidence="7">CG23_combo_of_CG06-09_8_20_14_all_37_13</strain>
    </source>
</reference>
<dbReference type="Proteomes" id="UP000231480">
    <property type="component" value="Unassembled WGS sequence"/>
</dbReference>
<dbReference type="Gene3D" id="3.90.1100.10">
    <property type="match status" value="1"/>
</dbReference>
<evidence type="ECO:0000313" key="7">
    <source>
        <dbReference type="EMBL" id="PIP17002.1"/>
    </source>
</evidence>
<comment type="caution">
    <text evidence="7">The sequence shown here is derived from an EMBL/GenBank/DDBJ whole genome shotgun (WGS) entry which is preliminary data.</text>
</comment>
<dbReference type="AlphaFoldDB" id="A0A2G9YCU0"/>
<sequence length="234" mass="27016">MSKKNHAQRLSFSNQDAGRFDFELPDLIAIQKESYQWFWEKGLREILDEISPIIPWGNQDLELYFLDYRLDEPKYSELEAKTHNVSYEAPLHCRVKLVNKKTKQSAEQDIFMGDFPLMTQRGTFVVNAVERVVISQLIRSSGVFFTSQFSRGQQLFGAKIIPNRGAWLEFETDSEKSIGVKINRKRKAPVTTLLRAFAALENQTGADLSNEKIKDLFRKLNTGENDYIEATLKK</sequence>
<keyword evidence="4" id="KW-0548">Nucleotidyltransferase</keyword>
<gene>
    <name evidence="7" type="ORF">COX44_02315</name>
</gene>
<evidence type="ECO:0000259" key="6">
    <source>
        <dbReference type="Pfam" id="PF04563"/>
    </source>
</evidence>
<dbReference type="EMBL" id="PCRH01000051">
    <property type="protein sequence ID" value="PIP17002.1"/>
    <property type="molecule type" value="Genomic_DNA"/>
</dbReference>
<dbReference type="SUPFAM" id="SSF64484">
    <property type="entry name" value="beta and beta-prime subunits of DNA dependent RNA-polymerase"/>
    <property type="match status" value="1"/>
</dbReference>
<dbReference type="GO" id="GO:0006351">
    <property type="term" value="P:DNA-templated transcription"/>
    <property type="evidence" value="ECO:0007669"/>
    <property type="project" value="InterPro"/>
</dbReference>
<accession>A0A2G9YCU0</accession>
<protein>
    <recommendedName>
        <fullName evidence="1">DNA-directed RNA polymerase</fullName>
        <ecNumber evidence="1">2.7.7.6</ecNumber>
    </recommendedName>
</protein>
<keyword evidence="3" id="KW-0808">Transferase</keyword>
<feature type="non-terminal residue" evidence="7">
    <location>
        <position position="234"/>
    </location>
</feature>
<dbReference type="Gene3D" id="3.90.1110.10">
    <property type="entry name" value="RNA polymerase Rpb2, domain 2"/>
    <property type="match status" value="1"/>
</dbReference>
<evidence type="ECO:0000256" key="1">
    <source>
        <dbReference type="ARBA" id="ARBA00012418"/>
    </source>
</evidence>
<name>A0A2G9YCU0_9BACT</name>
<dbReference type="EC" id="2.7.7.6" evidence="1"/>
<evidence type="ECO:0000256" key="5">
    <source>
        <dbReference type="ARBA" id="ARBA00023163"/>
    </source>
</evidence>
<feature type="domain" description="RNA polymerase beta subunit protrusion" evidence="6">
    <location>
        <begin position="27"/>
        <end position="152"/>
    </location>
</feature>
<organism evidence="7 8">
    <name type="scientific">Candidatus Portnoybacteria bacterium CG23_combo_of_CG06-09_8_20_14_all_37_13</name>
    <dbReference type="NCBI Taxonomy" id="1974819"/>
    <lineage>
        <taxon>Bacteria</taxon>
        <taxon>Candidatus Portnoyibacteriota</taxon>
    </lineage>
</organism>
<dbReference type="GO" id="GO:0000428">
    <property type="term" value="C:DNA-directed RNA polymerase complex"/>
    <property type="evidence" value="ECO:0007669"/>
    <property type="project" value="UniProtKB-KW"/>
</dbReference>
<dbReference type="InterPro" id="IPR037034">
    <property type="entry name" value="RNA_pol_Rpb2_2_sf"/>
</dbReference>
<dbReference type="GO" id="GO:0003899">
    <property type="term" value="F:DNA-directed RNA polymerase activity"/>
    <property type="evidence" value="ECO:0007669"/>
    <property type="project" value="UniProtKB-EC"/>
</dbReference>
<proteinExistence type="predicted"/>
<keyword evidence="5" id="KW-0804">Transcription</keyword>
<evidence type="ECO:0000256" key="3">
    <source>
        <dbReference type="ARBA" id="ARBA00022679"/>
    </source>
</evidence>
<dbReference type="GO" id="GO:0003677">
    <property type="term" value="F:DNA binding"/>
    <property type="evidence" value="ECO:0007669"/>
    <property type="project" value="InterPro"/>
</dbReference>
<dbReference type="Pfam" id="PF04563">
    <property type="entry name" value="RNA_pol_Rpb2_1"/>
    <property type="match status" value="1"/>
</dbReference>